<feature type="region of interest" description="Disordered" evidence="1">
    <location>
        <begin position="218"/>
        <end position="274"/>
    </location>
</feature>
<reference evidence="2" key="1">
    <citation type="journal article" date="2023" name="Mol. Phylogenet. Evol.">
        <title>Genome-scale phylogeny and comparative genomics of the fungal order Sordariales.</title>
        <authorList>
            <person name="Hensen N."/>
            <person name="Bonometti L."/>
            <person name="Westerberg I."/>
            <person name="Brannstrom I.O."/>
            <person name="Guillou S."/>
            <person name="Cros-Aarteil S."/>
            <person name="Calhoun S."/>
            <person name="Haridas S."/>
            <person name="Kuo A."/>
            <person name="Mondo S."/>
            <person name="Pangilinan J."/>
            <person name="Riley R."/>
            <person name="LaButti K."/>
            <person name="Andreopoulos B."/>
            <person name="Lipzen A."/>
            <person name="Chen C."/>
            <person name="Yan M."/>
            <person name="Daum C."/>
            <person name="Ng V."/>
            <person name="Clum A."/>
            <person name="Steindorff A."/>
            <person name="Ohm R.A."/>
            <person name="Martin F."/>
            <person name="Silar P."/>
            <person name="Natvig D.O."/>
            <person name="Lalanne C."/>
            <person name="Gautier V."/>
            <person name="Ament-Velasquez S.L."/>
            <person name="Kruys A."/>
            <person name="Hutchinson M.I."/>
            <person name="Powell A.J."/>
            <person name="Barry K."/>
            <person name="Miller A.N."/>
            <person name="Grigoriev I.V."/>
            <person name="Debuchy R."/>
            <person name="Gladieux P."/>
            <person name="Hiltunen Thoren M."/>
            <person name="Johannesson H."/>
        </authorList>
    </citation>
    <scope>NUCLEOTIDE SEQUENCE</scope>
    <source>
        <strain evidence="2">SMH4131-1</strain>
    </source>
</reference>
<name>A0AAE0J4I2_9PEZI</name>
<dbReference type="Proteomes" id="UP001286456">
    <property type="component" value="Unassembled WGS sequence"/>
</dbReference>
<proteinExistence type="predicted"/>
<evidence type="ECO:0000313" key="2">
    <source>
        <dbReference type="EMBL" id="KAK3336734.1"/>
    </source>
</evidence>
<evidence type="ECO:0000313" key="3">
    <source>
        <dbReference type="Proteomes" id="UP001286456"/>
    </source>
</evidence>
<dbReference type="EMBL" id="JAUEPO010000001">
    <property type="protein sequence ID" value="KAK3336734.1"/>
    <property type="molecule type" value="Genomic_DNA"/>
</dbReference>
<dbReference type="PANTHER" id="PTHR21521:SF0">
    <property type="entry name" value="AMUN, ISOFORM A"/>
    <property type="match status" value="1"/>
</dbReference>
<dbReference type="AlphaFoldDB" id="A0AAE0J4I2"/>
<sequence>MGNSAPVPSAGAISASDFAQCLGRYPSCIEAISASKGAKPGQKTLAELDQYRYGEALQLFGTTTSNGDAATQTEMGLDHVKTLVEWKLRHGKFRPTLMKLVSSNEPEALRETIREAIEDYRTSSDVPGAVGTLTKLRGIGPATASLLLAVHDQENVIFFADEAFYWLCCGGSKGPIKYNLKEYTELNERARALARRLGVKAVDVERVAFVLMRQDQDQDSETVAPTTGAEPQTDVSLSASGNGTKKQPAKRKTALVQDSEIAPGLRRSKRGKQA</sequence>
<gene>
    <name evidence="2" type="ORF">B0T19DRAFT_49584</name>
</gene>
<comment type="caution">
    <text evidence="2">The sequence shown here is derived from an EMBL/GenBank/DDBJ whole genome shotgun (WGS) entry which is preliminary data.</text>
</comment>
<feature type="compositionally biased region" description="Polar residues" evidence="1">
    <location>
        <begin position="221"/>
        <end position="245"/>
    </location>
</feature>
<keyword evidence="3" id="KW-1185">Reference proteome</keyword>
<evidence type="ECO:0000256" key="1">
    <source>
        <dbReference type="SAM" id="MobiDB-lite"/>
    </source>
</evidence>
<protein>
    <submittedName>
        <fullName evidence="2">Uncharacterized protein</fullName>
    </submittedName>
</protein>
<dbReference type="PANTHER" id="PTHR21521">
    <property type="entry name" value="AMUN, ISOFORM A"/>
    <property type="match status" value="1"/>
</dbReference>
<reference evidence="2" key="2">
    <citation type="submission" date="2023-06" db="EMBL/GenBank/DDBJ databases">
        <authorList>
            <consortium name="Lawrence Berkeley National Laboratory"/>
            <person name="Haridas S."/>
            <person name="Hensen N."/>
            <person name="Bonometti L."/>
            <person name="Westerberg I."/>
            <person name="Brannstrom I.O."/>
            <person name="Guillou S."/>
            <person name="Cros-Aarteil S."/>
            <person name="Calhoun S."/>
            <person name="Kuo A."/>
            <person name="Mondo S."/>
            <person name="Pangilinan J."/>
            <person name="Riley R."/>
            <person name="Labutti K."/>
            <person name="Andreopoulos B."/>
            <person name="Lipzen A."/>
            <person name="Chen C."/>
            <person name="Yanf M."/>
            <person name="Daum C."/>
            <person name="Ng V."/>
            <person name="Clum A."/>
            <person name="Steindorff A."/>
            <person name="Ohm R."/>
            <person name="Martin F."/>
            <person name="Silar P."/>
            <person name="Natvig D."/>
            <person name="Lalanne C."/>
            <person name="Gautier V."/>
            <person name="Ament-Velasquez S.L."/>
            <person name="Kruys A."/>
            <person name="Hutchinson M.I."/>
            <person name="Powell A.J."/>
            <person name="Barry K."/>
            <person name="Miller A.N."/>
            <person name="Grigoriev I.V."/>
            <person name="Debuchy R."/>
            <person name="Gladieux P."/>
            <person name="Thoren M.H."/>
            <person name="Johannesson H."/>
        </authorList>
    </citation>
    <scope>NUCLEOTIDE SEQUENCE</scope>
    <source>
        <strain evidence="2">SMH4131-1</strain>
    </source>
</reference>
<organism evidence="2 3">
    <name type="scientific">Cercophora scortea</name>
    <dbReference type="NCBI Taxonomy" id="314031"/>
    <lineage>
        <taxon>Eukaryota</taxon>
        <taxon>Fungi</taxon>
        <taxon>Dikarya</taxon>
        <taxon>Ascomycota</taxon>
        <taxon>Pezizomycotina</taxon>
        <taxon>Sordariomycetes</taxon>
        <taxon>Sordariomycetidae</taxon>
        <taxon>Sordariales</taxon>
        <taxon>Lasiosphaeriaceae</taxon>
        <taxon>Cercophora</taxon>
    </lineage>
</organism>
<accession>A0AAE0J4I2</accession>